<proteinExistence type="predicted"/>
<dbReference type="WBParaSite" id="Pan_g9273.t1">
    <property type="protein sequence ID" value="Pan_g9273.t1"/>
    <property type="gene ID" value="Pan_g9273"/>
</dbReference>
<sequence length="136" mass="15426">MTICALFSNGWAKLTYIDPKDTVPDKFGILPGYCYSETTPHVCETWKTEQKKYGFTIVIILVCLAIALQQKKETISSGDDHINLGTNVLILFIIAHVASVICISAAFVEIRTVREQLRVERREMSRQQAGELRMLY</sequence>
<feature type="transmembrane region" description="Helical" evidence="1">
    <location>
        <begin position="53"/>
        <end position="69"/>
    </location>
</feature>
<reference evidence="3" key="2">
    <citation type="submission" date="2020-10" db="UniProtKB">
        <authorList>
            <consortium name="WormBaseParasite"/>
        </authorList>
    </citation>
    <scope>IDENTIFICATION</scope>
</reference>
<name>A0A7E4WBF7_PANRE</name>
<dbReference type="Proteomes" id="UP000492821">
    <property type="component" value="Unassembled WGS sequence"/>
</dbReference>
<accession>A0A7E4WBF7</accession>
<reference evidence="2" key="1">
    <citation type="journal article" date="2013" name="Genetics">
        <title>The draft genome and transcriptome of Panagrellus redivivus are shaped by the harsh demands of a free-living lifestyle.</title>
        <authorList>
            <person name="Srinivasan J."/>
            <person name="Dillman A.R."/>
            <person name="Macchietto M.G."/>
            <person name="Heikkinen L."/>
            <person name="Lakso M."/>
            <person name="Fracchia K.M."/>
            <person name="Antoshechkin I."/>
            <person name="Mortazavi A."/>
            <person name="Wong G."/>
            <person name="Sternberg P.W."/>
        </authorList>
    </citation>
    <scope>NUCLEOTIDE SEQUENCE [LARGE SCALE GENOMIC DNA]</scope>
    <source>
        <strain evidence="2">MT8872</strain>
    </source>
</reference>
<dbReference type="AlphaFoldDB" id="A0A7E4WBF7"/>
<keyword evidence="2" id="KW-1185">Reference proteome</keyword>
<organism evidence="2 3">
    <name type="scientific">Panagrellus redivivus</name>
    <name type="common">Microworm</name>
    <dbReference type="NCBI Taxonomy" id="6233"/>
    <lineage>
        <taxon>Eukaryota</taxon>
        <taxon>Metazoa</taxon>
        <taxon>Ecdysozoa</taxon>
        <taxon>Nematoda</taxon>
        <taxon>Chromadorea</taxon>
        <taxon>Rhabditida</taxon>
        <taxon>Tylenchina</taxon>
        <taxon>Panagrolaimomorpha</taxon>
        <taxon>Panagrolaimoidea</taxon>
        <taxon>Panagrolaimidae</taxon>
        <taxon>Panagrellus</taxon>
    </lineage>
</organism>
<evidence type="ECO:0000256" key="1">
    <source>
        <dbReference type="SAM" id="Phobius"/>
    </source>
</evidence>
<keyword evidence="1" id="KW-1133">Transmembrane helix</keyword>
<feature type="transmembrane region" description="Helical" evidence="1">
    <location>
        <begin position="89"/>
        <end position="108"/>
    </location>
</feature>
<evidence type="ECO:0000313" key="3">
    <source>
        <dbReference type="WBParaSite" id="Pan_g9273.t1"/>
    </source>
</evidence>
<evidence type="ECO:0000313" key="2">
    <source>
        <dbReference type="Proteomes" id="UP000492821"/>
    </source>
</evidence>
<keyword evidence="1" id="KW-0812">Transmembrane</keyword>
<keyword evidence="1" id="KW-0472">Membrane</keyword>
<protein>
    <submittedName>
        <fullName evidence="3">Uncharacterized protein</fullName>
    </submittedName>
</protein>